<feature type="region of interest" description="Disordered" evidence="1">
    <location>
        <begin position="1"/>
        <end position="72"/>
    </location>
</feature>
<name>A0A919L2Z2_9ACTN</name>
<feature type="compositionally biased region" description="Low complexity" evidence="1">
    <location>
        <begin position="37"/>
        <end position="72"/>
    </location>
</feature>
<evidence type="ECO:0000256" key="1">
    <source>
        <dbReference type="SAM" id="MobiDB-lite"/>
    </source>
</evidence>
<sequence length="337" mass="33674">MTGSDRRTAGTPDPHRAPAVPRSPSAGTGPAGPPHPGRTLTGAAAGAFRTGAQTATETAGTGTSGTAEAPGRLRARLDARLTAEATAWLDRALAQAAQAGGAGEAAQAARPPAGAAPAGAPAAASGAAAGPAAAPRPPRRLPTWELRFAEAGRRCGPELADAARVLLLYTARPDGSAATRLYTQGSAAERRAVLAALPYLTDGPGGLPLVEDALRTNDTRLVAAAVGPYAAAHLDPHGWRHAVLKCLFTGVPVGAVAGLAARAEGDAELARMLGDYAEERRAAGRPVPDDLYRVLDLTGVTASPEARTAPGPPPAPAPAPAPATARARTAPPTGEES</sequence>
<feature type="region of interest" description="Disordered" evidence="1">
    <location>
        <begin position="302"/>
        <end position="337"/>
    </location>
</feature>
<proteinExistence type="predicted"/>
<dbReference type="AlphaFoldDB" id="A0A919L2Z2"/>
<feature type="region of interest" description="Disordered" evidence="1">
    <location>
        <begin position="104"/>
        <end position="139"/>
    </location>
</feature>
<feature type="compositionally biased region" description="Pro residues" evidence="1">
    <location>
        <begin position="310"/>
        <end position="321"/>
    </location>
</feature>
<keyword evidence="3" id="KW-1185">Reference proteome</keyword>
<evidence type="ECO:0000313" key="3">
    <source>
        <dbReference type="Proteomes" id="UP000603708"/>
    </source>
</evidence>
<evidence type="ECO:0008006" key="4">
    <source>
        <dbReference type="Google" id="ProtNLM"/>
    </source>
</evidence>
<gene>
    <name evidence="2" type="ORF">GCM10018793_40820</name>
</gene>
<reference evidence="2" key="1">
    <citation type="journal article" date="2014" name="Int. J. Syst. Evol. Microbiol.">
        <title>Complete genome sequence of Corynebacterium casei LMG S-19264T (=DSM 44701T), isolated from a smear-ripened cheese.</title>
        <authorList>
            <consortium name="US DOE Joint Genome Institute (JGI-PGF)"/>
            <person name="Walter F."/>
            <person name="Albersmeier A."/>
            <person name="Kalinowski J."/>
            <person name="Ruckert C."/>
        </authorList>
    </citation>
    <scope>NUCLEOTIDE SEQUENCE</scope>
    <source>
        <strain evidence="2">JCM 5069</strain>
    </source>
</reference>
<dbReference type="InterPro" id="IPR047715">
    <property type="entry name" value="EboA_dom"/>
</dbReference>
<evidence type="ECO:0000313" key="2">
    <source>
        <dbReference type="EMBL" id="GHH82033.1"/>
    </source>
</evidence>
<reference evidence="2" key="2">
    <citation type="submission" date="2020-09" db="EMBL/GenBank/DDBJ databases">
        <authorList>
            <person name="Sun Q."/>
            <person name="Ohkuma M."/>
        </authorList>
    </citation>
    <scope>NUCLEOTIDE SEQUENCE</scope>
    <source>
        <strain evidence="2">JCM 5069</strain>
    </source>
</reference>
<dbReference type="Proteomes" id="UP000603708">
    <property type="component" value="Unassembled WGS sequence"/>
</dbReference>
<comment type="caution">
    <text evidence="2">The sequence shown here is derived from an EMBL/GenBank/DDBJ whole genome shotgun (WGS) entry which is preliminary data.</text>
</comment>
<feature type="compositionally biased region" description="Basic and acidic residues" evidence="1">
    <location>
        <begin position="1"/>
        <end position="16"/>
    </location>
</feature>
<protein>
    <recommendedName>
        <fullName evidence="4">Sugar phosphate isomerase</fullName>
    </recommendedName>
</protein>
<organism evidence="2 3">
    <name type="scientific">Streptomyces sulfonofaciens</name>
    <dbReference type="NCBI Taxonomy" id="68272"/>
    <lineage>
        <taxon>Bacteria</taxon>
        <taxon>Bacillati</taxon>
        <taxon>Actinomycetota</taxon>
        <taxon>Actinomycetes</taxon>
        <taxon>Kitasatosporales</taxon>
        <taxon>Streptomycetaceae</taxon>
        <taxon>Streptomyces</taxon>
    </lineage>
</organism>
<accession>A0A919L2Z2</accession>
<dbReference type="EMBL" id="BNCD01000012">
    <property type="protein sequence ID" value="GHH82033.1"/>
    <property type="molecule type" value="Genomic_DNA"/>
</dbReference>
<feature type="compositionally biased region" description="Low complexity" evidence="1">
    <location>
        <begin position="322"/>
        <end position="337"/>
    </location>
</feature>
<feature type="compositionally biased region" description="Low complexity" evidence="1">
    <location>
        <begin position="104"/>
        <end position="133"/>
    </location>
</feature>
<dbReference type="NCBIfam" id="NF035938">
    <property type="entry name" value="EboA_domain"/>
    <property type="match status" value="1"/>
</dbReference>